<keyword evidence="3 4" id="KW-0472">Membrane</keyword>
<keyword evidence="2 4" id="KW-1133">Transmembrane helix</keyword>
<dbReference type="InterPro" id="IPR036259">
    <property type="entry name" value="MFS_trans_sf"/>
</dbReference>
<proteinExistence type="predicted"/>
<evidence type="ECO:0000256" key="3">
    <source>
        <dbReference type="ARBA" id="ARBA00023136"/>
    </source>
</evidence>
<dbReference type="InterPro" id="IPR052528">
    <property type="entry name" value="Sugar_transport-like"/>
</dbReference>
<feature type="transmembrane region" description="Helical" evidence="4">
    <location>
        <begin position="185"/>
        <end position="203"/>
    </location>
</feature>
<dbReference type="EMBL" id="JAAGNX010000001">
    <property type="protein sequence ID" value="NDV60909.1"/>
    <property type="molecule type" value="Genomic_DNA"/>
</dbReference>
<dbReference type="PANTHER" id="PTHR23526:SF1">
    <property type="entry name" value="MAJOR FACILITATOR SUPERFAMILY MFS_1"/>
    <property type="match status" value="1"/>
</dbReference>
<feature type="transmembrane region" description="Helical" evidence="4">
    <location>
        <begin position="400"/>
        <end position="420"/>
    </location>
</feature>
<feature type="transmembrane region" description="Helical" evidence="4">
    <location>
        <begin position="26"/>
        <end position="46"/>
    </location>
</feature>
<dbReference type="Pfam" id="PF07690">
    <property type="entry name" value="MFS_1"/>
    <property type="match status" value="1"/>
</dbReference>
<evidence type="ECO:0000313" key="5">
    <source>
        <dbReference type="EMBL" id="NDV60909.1"/>
    </source>
</evidence>
<feature type="transmembrane region" description="Helical" evidence="4">
    <location>
        <begin position="237"/>
        <end position="258"/>
    </location>
</feature>
<organism evidence="5 6">
    <name type="scientific">Oceanipulchritudo coccoides</name>
    <dbReference type="NCBI Taxonomy" id="2706888"/>
    <lineage>
        <taxon>Bacteria</taxon>
        <taxon>Pseudomonadati</taxon>
        <taxon>Verrucomicrobiota</taxon>
        <taxon>Opitutia</taxon>
        <taxon>Puniceicoccales</taxon>
        <taxon>Oceanipulchritudinaceae</taxon>
        <taxon>Oceanipulchritudo</taxon>
    </lineage>
</organism>
<dbReference type="InterPro" id="IPR011701">
    <property type="entry name" value="MFS"/>
</dbReference>
<feature type="transmembrane region" description="Helical" evidence="4">
    <location>
        <begin position="324"/>
        <end position="344"/>
    </location>
</feature>
<feature type="transmembrane region" description="Helical" evidence="4">
    <location>
        <begin position="364"/>
        <end position="385"/>
    </location>
</feature>
<feature type="transmembrane region" description="Helical" evidence="4">
    <location>
        <begin position="58"/>
        <end position="78"/>
    </location>
</feature>
<dbReference type="AlphaFoldDB" id="A0A6B2LXZ7"/>
<feature type="transmembrane region" description="Helical" evidence="4">
    <location>
        <begin position="300"/>
        <end position="318"/>
    </location>
</feature>
<dbReference type="RefSeq" id="WP_163961352.1">
    <property type="nucleotide sequence ID" value="NZ_JAAGNX010000001.1"/>
</dbReference>
<accession>A0A6B2LXZ7</accession>
<keyword evidence="1 4" id="KW-0812">Transmembrane</keyword>
<sequence length="466" mass="51510">MKKSPQADPAADGPVSLAPYSNLLKFGFFNATTWMIGLGTPLVLLAGQLGASSFEVGMAYAFVFLLLPVQIIATATLPRFGYKRQVIFGWASRGIFLLIPLGIVWMAPAAPQRWMVYALIASAFFFSLFRAMGSCGVMPLIYATLPESVRGRYFSTDQAVTGISGILTLLFCSLLFRYLPIYQAFFWQYLYAIAGVFFTIYFLSKVKDPPKPKETSLRRIFSETPKICLRSSPFRQYLVFMIASAVMGTAFVPLKAYYLKVDAGVGVDLILTYTAIQYAGAIIGTLFMRGRIDQIGVKPVFRVSLVLSLGISAFWYFLVTGHQLLLLFLPLAYFCFGIAASLWITAHLKYLPRVCDDEQQALHVSVHSAVVGLIGGLAPIAWGFLVKIPGGLPGVQPDRFGLYFLGLLGVQLGLLFYVPWLTSEHRERPSIQTGANLLRPFRYIGQLINFLPSGPTKGTKETTLPK</sequence>
<feature type="transmembrane region" description="Helical" evidence="4">
    <location>
        <begin position="90"/>
        <end position="108"/>
    </location>
</feature>
<gene>
    <name evidence="5" type="ORF">G0Q06_00420</name>
</gene>
<protein>
    <submittedName>
        <fullName evidence="5">MFS transporter</fullName>
    </submittedName>
</protein>
<dbReference type="Gene3D" id="1.20.1250.20">
    <property type="entry name" value="MFS general substrate transporter like domains"/>
    <property type="match status" value="2"/>
</dbReference>
<dbReference type="SUPFAM" id="SSF103473">
    <property type="entry name" value="MFS general substrate transporter"/>
    <property type="match status" value="1"/>
</dbReference>
<dbReference type="Proteomes" id="UP000478417">
    <property type="component" value="Unassembled WGS sequence"/>
</dbReference>
<feature type="transmembrane region" description="Helical" evidence="4">
    <location>
        <begin position="159"/>
        <end position="179"/>
    </location>
</feature>
<dbReference type="GO" id="GO:0022857">
    <property type="term" value="F:transmembrane transporter activity"/>
    <property type="evidence" value="ECO:0007669"/>
    <property type="project" value="InterPro"/>
</dbReference>
<evidence type="ECO:0000256" key="1">
    <source>
        <dbReference type="ARBA" id="ARBA00022692"/>
    </source>
</evidence>
<evidence type="ECO:0000256" key="2">
    <source>
        <dbReference type="ARBA" id="ARBA00022989"/>
    </source>
</evidence>
<dbReference type="PANTHER" id="PTHR23526">
    <property type="entry name" value="INTEGRAL MEMBRANE TRANSPORT PROTEIN-RELATED"/>
    <property type="match status" value="1"/>
</dbReference>
<comment type="caution">
    <text evidence="5">The sequence shown here is derived from an EMBL/GenBank/DDBJ whole genome shotgun (WGS) entry which is preliminary data.</text>
</comment>
<feature type="transmembrane region" description="Helical" evidence="4">
    <location>
        <begin position="114"/>
        <end position="138"/>
    </location>
</feature>
<evidence type="ECO:0000256" key="4">
    <source>
        <dbReference type="SAM" id="Phobius"/>
    </source>
</evidence>
<evidence type="ECO:0000313" key="6">
    <source>
        <dbReference type="Proteomes" id="UP000478417"/>
    </source>
</evidence>
<name>A0A6B2LXZ7_9BACT</name>
<feature type="transmembrane region" description="Helical" evidence="4">
    <location>
        <begin position="270"/>
        <end position="288"/>
    </location>
</feature>
<reference evidence="5 6" key="1">
    <citation type="submission" date="2020-02" db="EMBL/GenBank/DDBJ databases">
        <title>Albibacoteraceae fam. nov., the first described family within the subdivision 4 Verrucomicrobia.</title>
        <authorList>
            <person name="Xi F."/>
        </authorList>
    </citation>
    <scope>NUCLEOTIDE SEQUENCE [LARGE SCALE GENOMIC DNA]</scope>
    <source>
        <strain evidence="5 6">CK1056</strain>
    </source>
</reference>
<keyword evidence="6" id="KW-1185">Reference proteome</keyword>